<dbReference type="InterPro" id="IPR017853">
    <property type="entry name" value="GH"/>
</dbReference>
<evidence type="ECO:0000256" key="1">
    <source>
        <dbReference type="ARBA" id="ARBA00022729"/>
    </source>
</evidence>
<evidence type="ECO:0000256" key="2">
    <source>
        <dbReference type="SAM" id="MobiDB-lite"/>
    </source>
</evidence>
<dbReference type="InterPro" id="IPR052177">
    <property type="entry name" value="Divisome_Glycosyl_Hydrolase"/>
</dbReference>
<evidence type="ECO:0000313" key="5">
    <source>
        <dbReference type="EMBL" id="HIS36007.1"/>
    </source>
</evidence>
<gene>
    <name evidence="5" type="ORF">IAC10_05180</name>
</gene>
<proteinExistence type="predicted"/>
<dbReference type="PANTHER" id="PTHR43405">
    <property type="entry name" value="GLYCOSYL HYDROLASE DIGH"/>
    <property type="match status" value="1"/>
</dbReference>
<feature type="signal peptide" evidence="3">
    <location>
        <begin position="1"/>
        <end position="23"/>
    </location>
</feature>
<reference evidence="5" key="2">
    <citation type="journal article" date="2021" name="PeerJ">
        <title>Extensive microbial diversity within the chicken gut microbiome revealed by metagenomics and culture.</title>
        <authorList>
            <person name="Gilroy R."/>
            <person name="Ravi A."/>
            <person name="Getino M."/>
            <person name="Pursley I."/>
            <person name="Horton D.L."/>
            <person name="Alikhan N.F."/>
            <person name="Baker D."/>
            <person name="Gharbi K."/>
            <person name="Hall N."/>
            <person name="Watson M."/>
            <person name="Adriaenssens E.M."/>
            <person name="Foster-Nyarko E."/>
            <person name="Jarju S."/>
            <person name="Secka A."/>
            <person name="Antonio M."/>
            <person name="Oren A."/>
            <person name="Chaudhuri R.R."/>
            <person name="La Ragione R."/>
            <person name="Hildebrand F."/>
            <person name="Pallen M.J."/>
        </authorList>
    </citation>
    <scope>NUCLEOTIDE SEQUENCE</scope>
    <source>
        <strain evidence="5">6276</strain>
    </source>
</reference>
<feature type="domain" description="Glycosyl hydrolase-like 10" evidence="4">
    <location>
        <begin position="236"/>
        <end position="500"/>
    </location>
</feature>
<dbReference type="InterPro" id="IPR003790">
    <property type="entry name" value="GHL10"/>
</dbReference>
<dbReference type="EMBL" id="DVIU01000111">
    <property type="protein sequence ID" value="HIS36007.1"/>
    <property type="molecule type" value="Genomic_DNA"/>
</dbReference>
<dbReference type="PANTHER" id="PTHR43405:SF1">
    <property type="entry name" value="GLYCOSYL HYDROLASE DIGH"/>
    <property type="match status" value="1"/>
</dbReference>
<name>A0A9D1EZ00_9BACT</name>
<dbReference type="Gene3D" id="3.20.20.80">
    <property type="entry name" value="Glycosidases"/>
    <property type="match status" value="1"/>
</dbReference>
<organism evidence="5 6">
    <name type="scientific">Candidatus Scatousia excrementigallinarum</name>
    <dbReference type="NCBI Taxonomy" id="2840935"/>
    <lineage>
        <taxon>Bacteria</taxon>
        <taxon>Candidatus Scatousia</taxon>
    </lineage>
</organism>
<feature type="region of interest" description="Disordered" evidence="2">
    <location>
        <begin position="584"/>
        <end position="631"/>
    </location>
</feature>
<comment type="caution">
    <text evidence="5">The sequence shown here is derived from an EMBL/GenBank/DDBJ whole genome shotgun (WGS) entry which is preliminary data.</text>
</comment>
<evidence type="ECO:0000259" key="4">
    <source>
        <dbReference type="Pfam" id="PF02638"/>
    </source>
</evidence>
<dbReference type="SUPFAM" id="SSF51445">
    <property type="entry name" value="(Trans)glycosidases"/>
    <property type="match status" value="1"/>
</dbReference>
<feature type="compositionally biased region" description="Polar residues" evidence="2">
    <location>
        <begin position="606"/>
        <end position="620"/>
    </location>
</feature>
<evidence type="ECO:0000256" key="3">
    <source>
        <dbReference type="SAM" id="SignalP"/>
    </source>
</evidence>
<evidence type="ECO:0000313" key="6">
    <source>
        <dbReference type="Proteomes" id="UP000823928"/>
    </source>
</evidence>
<dbReference type="Pfam" id="PF02638">
    <property type="entry name" value="GHL10"/>
    <property type="match status" value="1"/>
</dbReference>
<keyword evidence="1 3" id="KW-0732">Signal</keyword>
<sequence>MKFRQIITALTALIFIGTPFAAAANNNNMLEPYTLKKGEILFSQSKRSVNAVNPTPYSNKAGSFFPGARGANQLVIYTHDYGERTHTNEFGTEAIIDGNTVTDLSGADSFIPENGAVISGHGTAKNWITSNISVGTKIYYDELSGVITTFTTSDSLMYEAKHKIDEAKNMISYYKSKNPDYDVASPEDYIKAAENYLKKAEKNPQDIQKYSQLAIKSANSALKSVIPFKNTEFKGVWLRPTETTEAAIVASVKKIKNSGIDNVFIETYFHGRTIFPSKTMAKYGFISQNEKFNGIDPLKIWIREAHKNNIKVHIWFETFYVGNQKPNTHPQNILSVKPSWGNKTKQFYESAAATPSVSEHNGYFIDPANPEVQKFLEELLTEIITTYKPDGINLDYIRYPQAVSNSAVSNWGYTEFARSEFYSKYGKDPVQMNNTDPLWQQWGNYRRQKINDFVAKIGKLGRAHNIYVSAVIFPDIKGAYSSKLQNWQYWSVNNYIDGFTPLFLTCNAKTLNSMVTEVLQHKTPKTDLFAGLFVTFMGGSEEDLIREIHETRKLDINGVILFDFAHLDDKYINAISTRVFSSKQKNAPVPSSTSSTSLPKIDTKGNVYQNTQKPSAQPSLAPSKRRKGWFK</sequence>
<reference evidence="5" key="1">
    <citation type="submission" date="2020-10" db="EMBL/GenBank/DDBJ databases">
        <authorList>
            <person name="Gilroy R."/>
        </authorList>
    </citation>
    <scope>NUCLEOTIDE SEQUENCE</scope>
    <source>
        <strain evidence="5">6276</strain>
    </source>
</reference>
<feature type="chain" id="PRO_5039700327" evidence="3">
    <location>
        <begin position="24"/>
        <end position="631"/>
    </location>
</feature>
<accession>A0A9D1EZ00</accession>
<dbReference type="AlphaFoldDB" id="A0A9D1EZ00"/>
<dbReference type="Proteomes" id="UP000823928">
    <property type="component" value="Unassembled WGS sequence"/>
</dbReference>
<protein>
    <submittedName>
        <fullName evidence="5">Family 10 glycosylhydrolase</fullName>
    </submittedName>
</protein>